<evidence type="ECO:0000313" key="4">
    <source>
        <dbReference type="Proteomes" id="UP001139035"/>
    </source>
</evidence>
<dbReference type="RefSeq" id="WP_233721439.1">
    <property type="nucleotide sequence ID" value="NZ_JAJUWU010000024.1"/>
</dbReference>
<name>A0A9X1P6W4_9HYPH</name>
<feature type="region of interest" description="Disordered" evidence="1">
    <location>
        <begin position="114"/>
        <end position="144"/>
    </location>
</feature>
<keyword evidence="2" id="KW-0472">Membrane</keyword>
<dbReference type="Proteomes" id="UP001139035">
    <property type="component" value="Unassembled WGS sequence"/>
</dbReference>
<evidence type="ECO:0000313" key="3">
    <source>
        <dbReference type="EMBL" id="MCE7030363.1"/>
    </source>
</evidence>
<feature type="transmembrane region" description="Helical" evidence="2">
    <location>
        <begin position="67"/>
        <end position="85"/>
    </location>
</feature>
<gene>
    <name evidence="3" type="ORF">LZD57_20450</name>
</gene>
<feature type="region of interest" description="Disordered" evidence="1">
    <location>
        <begin position="38"/>
        <end position="61"/>
    </location>
</feature>
<dbReference type="EMBL" id="JAJUWU010000024">
    <property type="protein sequence ID" value="MCE7030363.1"/>
    <property type="molecule type" value="Genomic_DNA"/>
</dbReference>
<accession>A0A9X1P6W4</accession>
<keyword evidence="2" id="KW-0812">Transmembrane</keyword>
<sequence>MAEEDGQAENGGQRAVEAPSPADRAAWDARRAALDAKLASHRARSDVEAEKRRRPGTSQGIAEGLKLASEFVAGIVVGAAIGYGIDRLAGTMPLGLVVFLMIGFAAGVRNVLRSVSPAPPPRPDASAEPDEASARKEESGSKRA</sequence>
<comment type="caution">
    <text evidence="3">The sequence shown here is derived from an EMBL/GenBank/DDBJ whole genome shotgun (WGS) entry which is preliminary data.</text>
</comment>
<keyword evidence="4" id="KW-1185">Reference proteome</keyword>
<dbReference type="AlphaFoldDB" id="A0A9X1P6W4"/>
<proteinExistence type="predicted"/>
<feature type="compositionally biased region" description="Basic and acidic residues" evidence="1">
    <location>
        <begin position="132"/>
        <end position="144"/>
    </location>
</feature>
<feature type="region of interest" description="Disordered" evidence="1">
    <location>
        <begin position="1"/>
        <end position="24"/>
    </location>
</feature>
<dbReference type="Pfam" id="PF09527">
    <property type="entry name" value="ATPase_gene1"/>
    <property type="match status" value="1"/>
</dbReference>
<organism evidence="3 4">
    <name type="scientific">Jiella avicenniae</name>
    <dbReference type="NCBI Taxonomy" id="2907202"/>
    <lineage>
        <taxon>Bacteria</taxon>
        <taxon>Pseudomonadati</taxon>
        <taxon>Pseudomonadota</taxon>
        <taxon>Alphaproteobacteria</taxon>
        <taxon>Hyphomicrobiales</taxon>
        <taxon>Aurantimonadaceae</taxon>
        <taxon>Jiella</taxon>
    </lineage>
</organism>
<protein>
    <submittedName>
        <fullName evidence="3">AtpZ/AtpI family protein</fullName>
    </submittedName>
</protein>
<reference evidence="3" key="1">
    <citation type="submission" date="2022-01" db="EMBL/GenBank/DDBJ databases">
        <title>Jiella avicenniae sp. nov., a novel endophytic bacterium isolated from bark of Avicennia marina.</title>
        <authorList>
            <person name="Tuo L."/>
        </authorList>
    </citation>
    <scope>NUCLEOTIDE SEQUENCE</scope>
    <source>
        <strain evidence="3">CBK1P-4</strain>
    </source>
</reference>
<keyword evidence="2" id="KW-1133">Transmembrane helix</keyword>
<evidence type="ECO:0000256" key="1">
    <source>
        <dbReference type="SAM" id="MobiDB-lite"/>
    </source>
</evidence>
<dbReference type="InterPro" id="IPR032820">
    <property type="entry name" value="ATPase_put"/>
</dbReference>
<evidence type="ECO:0000256" key="2">
    <source>
        <dbReference type="SAM" id="Phobius"/>
    </source>
</evidence>
<feature type="transmembrane region" description="Helical" evidence="2">
    <location>
        <begin position="91"/>
        <end position="112"/>
    </location>
</feature>